<dbReference type="Proteomes" id="UP000321750">
    <property type="component" value="Unassembled WGS sequence"/>
</dbReference>
<dbReference type="AlphaFoldDB" id="A0A512JGD2"/>
<evidence type="ECO:0000259" key="1">
    <source>
        <dbReference type="Pfam" id="PF21834"/>
    </source>
</evidence>
<protein>
    <recommendedName>
        <fullName evidence="1">DUF6894 domain-containing protein</fullName>
    </recommendedName>
</protein>
<reference evidence="2 3" key="1">
    <citation type="submission" date="2019-07" db="EMBL/GenBank/DDBJ databases">
        <title>Whole genome shotgun sequence of Methylobacterium gnaphalii NBRC 107716.</title>
        <authorList>
            <person name="Hosoyama A."/>
            <person name="Uohara A."/>
            <person name="Ohji S."/>
            <person name="Ichikawa N."/>
        </authorList>
    </citation>
    <scope>NUCLEOTIDE SEQUENCE [LARGE SCALE GENOMIC DNA]</scope>
    <source>
        <strain evidence="2 3">NBRC 107716</strain>
    </source>
</reference>
<dbReference type="EMBL" id="BJZV01000003">
    <property type="protein sequence ID" value="GEP09015.1"/>
    <property type="molecule type" value="Genomic_DNA"/>
</dbReference>
<proteinExistence type="predicted"/>
<evidence type="ECO:0000313" key="2">
    <source>
        <dbReference type="EMBL" id="GEP09015.1"/>
    </source>
</evidence>
<accession>A0A512JGD2</accession>
<feature type="domain" description="DUF6894" evidence="1">
    <location>
        <begin position="3"/>
        <end position="70"/>
    </location>
</feature>
<keyword evidence="3" id="KW-1185">Reference proteome</keyword>
<dbReference type="InterPro" id="IPR054189">
    <property type="entry name" value="DUF6894"/>
</dbReference>
<name>A0A512JGD2_9HYPH</name>
<dbReference type="RefSeq" id="WP_147045353.1">
    <property type="nucleotide sequence ID" value="NZ_BJZV01000003.1"/>
</dbReference>
<dbReference type="Pfam" id="PF21834">
    <property type="entry name" value="DUF6894"/>
    <property type="match status" value="1"/>
</dbReference>
<sequence length="89" mass="10317">MPRYYFDVYDGQKLFRDEEGGVFDDRAAMRAEAMKVLPDIARDGIPQDGDRQSFTVRVRNERNLTIYTGTILFSGLWLDDSANTEQKVY</sequence>
<organism evidence="2 3">
    <name type="scientific">Methylobacterium gnaphalii</name>
    <dbReference type="NCBI Taxonomy" id="1010610"/>
    <lineage>
        <taxon>Bacteria</taxon>
        <taxon>Pseudomonadati</taxon>
        <taxon>Pseudomonadota</taxon>
        <taxon>Alphaproteobacteria</taxon>
        <taxon>Hyphomicrobiales</taxon>
        <taxon>Methylobacteriaceae</taxon>
        <taxon>Methylobacterium</taxon>
    </lineage>
</organism>
<comment type="caution">
    <text evidence="2">The sequence shown here is derived from an EMBL/GenBank/DDBJ whole genome shotgun (WGS) entry which is preliminary data.</text>
</comment>
<dbReference type="OrthoDB" id="8242967at2"/>
<gene>
    <name evidence="2" type="ORF">MGN01_08600</name>
</gene>
<evidence type="ECO:0000313" key="3">
    <source>
        <dbReference type="Proteomes" id="UP000321750"/>
    </source>
</evidence>